<dbReference type="EMBL" id="CAJNOQ010008029">
    <property type="protein sequence ID" value="CAF1186239.1"/>
    <property type="molecule type" value="Genomic_DNA"/>
</dbReference>
<keyword evidence="4" id="KW-1185">Reference proteome</keyword>
<feature type="domain" description="Endonuclease/exonuclease/phosphatase" evidence="1">
    <location>
        <begin position="144"/>
        <end position="206"/>
    </location>
</feature>
<evidence type="ECO:0000313" key="2">
    <source>
        <dbReference type="EMBL" id="CAF1186239.1"/>
    </source>
</evidence>
<evidence type="ECO:0000259" key="1">
    <source>
        <dbReference type="Pfam" id="PF14529"/>
    </source>
</evidence>
<gene>
    <name evidence="2" type="ORF">GPM918_LOCUS22962</name>
    <name evidence="3" type="ORF">SRO942_LOCUS22961</name>
</gene>
<protein>
    <recommendedName>
        <fullName evidence="1">Endonuclease/exonuclease/phosphatase domain-containing protein</fullName>
    </recommendedName>
</protein>
<dbReference type="AlphaFoldDB" id="A0A814VCF1"/>
<evidence type="ECO:0000313" key="3">
    <source>
        <dbReference type="EMBL" id="CAF3950492.1"/>
    </source>
</evidence>
<comment type="caution">
    <text evidence="2">The sequence shown here is derived from an EMBL/GenBank/DDBJ whole genome shotgun (WGS) entry which is preliminary data.</text>
</comment>
<dbReference type="InterPro" id="IPR036691">
    <property type="entry name" value="Endo/exonu/phosph_ase_sf"/>
</dbReference>
<feature type="non-terminal residue" evidence="2">
    <location>
        <position position="209"/>
    </location>
</feature>
<reference evidence="2" key="1">
    <citation type="submission" date="2021-02" db="EMBL/GenBank/DDBJ databases">
        <authorList>
            <person name="Nowell W R."/>
        </authorList>
    </citation>
    <scope>NUCLEOTIDE SEQUENCE</scope>
</reference>
<dbReference type="Proteomes" id="UP000663829">
    <property type="component" value="Unassembled WGS sequence"/>
</dbReference>
<proteinExistence type="predicted"/>
<name>A0A814VCF1_9BILA</name>
<dbReference type="EMBL" id="CAJOBC010008030">
    <property type="protein sequence ID" value="CAF3950492.1"/>
    <property type="molecule type" value="Genomic_DNA"/>
</dbReference>
<dbReference type="Pfam" id="PF14529">
    <property type="entry name" value="Exo_endo_phos_2"/>
    <property type="match status" value="1"/>
</dbReference>
<organism evidence="2 4">
    <name type="scientific">Didymodactylos carnosus</name>
    <dbReference type="NCBI Taxonomy" id="1234261"/>
    <lineage>
        <taxon>Eukaryota</taxon>
        <taxon>Metazoa</taxon>
        <taxon>Spiralia</taxon>
        <taxon>Gnathifera</taxon>
        <taxon>Rotifera</taxon>
        <taxon>Eurotatoria</taxon>
        <taxon>Bdelloidea</taxon>
        <taxon>Philodinida</taxon>
        <taxon>Philodinidae</taxon>
        <taxon>Didymodactylos</taxon>
    </lineage>
</organism>
<dbReference type="InterPro" id="IPR005135">
    <property type="entry name" value="Endo/exonuclease/phosphatase"/>
</dbReference>
<sequence length="209" mass="23780">MIHCKIPEKTRNNVTELLLEWFSSSTLDNILWEWESLGTRNSRSFPSQHIPLNFLVFNVQGWGTRSLEVVDLIHSKDVSFCVCTEVGELWKSFKVPDFVTFRQEGINHSGGVCVIVGKHLKATRVETNIANTVIVDMVGLSESIRVIGIYWPHSQKRDLNDLCPYLIKNTIISGDFNATVAGWGKNQITDTRGQTLQKWIQNNNFSFIP</sequence>
<dbReference type="SUPFAM" id="SSF56219">
    <property type="entry name" value="DNase I-like"/>
    <property type="match status" value="1"/>
</dbReference>
<dbReference type="Proteomes" id="UP000681722">
    <property type="component" value="Unassembled WGS sequence"/>
</dbReference>
<dbReference type="GO" id="GO:0003824">
    <property type="term" value="F:catalytic activity"/>
    <property type="evidence" value="ECO:0007669"/>
    <property type="project" value="InterPro"/>
</dbReference>
<accession>A0A814VCF1</accession>
<evidence type="ECO:0000313" key="4">
    <source>
        <dbReference type="Proteomes" id="UP000663829"/>
    </source>
</evidence>
<dbReference type="Gene3D" id="3.60.10.10">
    <property type="entry name" value="Endonuclease/exonuclease/phosphatase"/>
    <property type="match status" value="1"/>
</dbReference>
<dbReference type="OrthoDB" id="415822at2759"/>